<feature type="non-terminal residue" evidence="2">
    <location>
        <position position="1"/>
    </location>
</feature>
<evidence type="ECO:0000313" key="2">
    <source>
        <dbReference type="EMBL" id="MCA9384031.1"/>
    </source>
</evidence>
<dbReference type="AlphaFoldDB" id="A0A955L7J2"/>
<accession>A0A955L7J2</accession>
<comment type="caution">
    <text evidence="2">The sequence shown here is derived from an EMBL/GenBank/DDBJ whole genome shotgun (WGS) entry which is preliminary data.</text>
</comment>
<protein>
    <submittedName>
        <fullName evidence="2">Uncharacterized protein</fullName>
    </submittedName>
</protein>
<evidence type="ECO:0000256" key="1">
    <source>
        <dbReference type="SAM" id="Phobius"/>
    </source>
</evidence>
<feature type="transmembrane region" description="Helical" evidence="1">
    <location>
        <begin position="20"/>
        <end position="43"/>
    </location>
</feature>
<keyword evidence="1" id="KW-0812">Transmembrane</keyword>
<reference evidence="2" key="1">
    <citation type="submission" date="2020-04" db="EMBL/GenBank/DDBJ databases">
        <authorList>
            <person name="Zhang T."/>
        </authorList>
    </citation>
    <scope>NUCLEOTIDE SEQUENCE</scope>
    <source>
        <strain evidence="2">HKST-UBA14</strain>
    </source>
</reference>
<gene>
    <name evidence="2" type="ORF">KC909_06745</name>
</gene>
<keyword evidence="1" id="KW-1133">Transmembrane helix</keyword>
<evidence type="ECO:0000313" key="3">
    <source>
        <dbReference type="Proteomes" id="UP000783287"/>
    </source>
</evidence>
<keyword evidence="1" id="KW-0472">Membrane</keyword>
<dbReference type="EMBL" id="JAGQLK010000221">
    <property type="protein sequence ID" value="MCA9384031.1"/>
    <property type="molecule type" value="Genomic_DNA"/>
</dbReference>
<sequence length="187" mass="20922">LRTNSMEEQIEKFHSNIKKLTIIIVILSITTIVFLTTTVILLLTRPELETTIMEVPPTEVESTVTPSISTTQPVFPTIETIDQEKETKSFEVLFGNFVNAPLNLKLEQSDIIYTISVSEPHEGLQLPGSKSGIYTFYLDEPITITNEDTGKLGYLVPSSGGGDYIQIEYNTKHQVVANQSEMLYGYD</sequence>
<proteinExistence type="predicted"/>
<name>A0A955L7J2_9BACT</name>
<reference evidence="2" key="2">
    <citation type="journal article" date="2021" name="Microbiome">
        <title>Successional dynamics and alternative stable states in a saline activated sludge microbial community over 9 years.</title>
        <authorList>
            <person name="Wang Y."/>
            <person name="Ye J."/>
            <person name="Ju F."/>
            <person name="Liu L."/>
            <person name="Boyd J.A."/>
            <person name="Deng Y."/>
            <person name="Parks D.H."/>
            <person name="Jiang X."/>
            <person name="Yin X."/>
            <person name="Woodcroft B.J."/>
            <person name="Tyson G.W."/>
            <person name="Hugenholtz P."/>
            <person name="Polz M.F."/>
            <person name="Zhang T."/>
        </authorList>
    </citation>
    <scope>NUCLEOTIDE SEQUENCE</scope>
    <source>
        <strain evidence="2">HKST-UBA14</strain>
    </source>
</reference>
<dbReference type="Proteomes" id="UP000783287">
    <property type="component" value="Unassembled WGS sequence"/>
</dbReference>
<organism evidence="2 3">
    <name type="scientific">Candidatus Dojkabacteria bacterium</name>
    <dbReference type="NCBI Taxonomy" id="2099670"/>
    <lineage>
        <taxon>Bacteria</taxon>
        <taxon>Candidatus Dojkabacteria</taxon>
    </lineage>
</organism>